<evidence type="ECO:0000259" key="3">
    <source>
        <dbReference type="Pfam" id="PF07587"/>
    </source>
</evidence>
<proteinExistence type="predicted"/>
<dbReference type="Pfam" id="PF07587">
    <property type="entry name" value="PSD1"/>
    <property type="match status" value="1"/>
</dbReference>
<dbReference type="PANTHER" id="PTHR35889:SF3">
    <property type="entry name" value="F-BOX DOMAIN-CONTAINING PROTEIN"/>
    <property type="match status" value="1"/>
</dbReference>
<dbReference type="Proteomes" id="UP000316095">
    <property type="component" value="Unassembled WGS sequence"/>
</dbReference>
<dbReference type="EMBL" id="SJPG01000001">
    <property type="protein sequence ID" value="TWT60570.1"/>
    <property type="molecule type" value="Genomic_DNA"/>
</dbReference>
<keyword evidence="6" id="KW-1185">Reference proteome</keyword>
<dbReference type="Pfam" id="PF07635">
    <property type="entry name" value="PSCyt1"/>
    <property type="match status" value="1"/>
</dbReference>
<feature type="domain" description="DUF1549" evidence="2">
    <location>
        <begin position="149"/>
        <end position="355"/>
    </location>
</feature>
<dbReference type="Pfam" id="PF07583">
    <property type="entry name" value="PSCyt2"/>
    <property type="match status" value="1"/>
</dbReference>
<evidence type="ECO:0000256" key="1">
    <source>
        <dbReference type="SAM" id="SignalP"/>
    </source>
</evidence>
<evidence type="ECO:0000259" key="4">
    <source>
        <dbReference type="Pfam" id="PF07635"/>
    </source>
</evidence>
<comment type="caution">
    <text evidence="5">The sequence shown here is derived from an EMBL/GenBank/DDBJ whole genome shotgun (WGS) entry which is preliminary data.</text>
</comment>
<keyword evidence="1" id="KW-0732">Signal</keyword>
<dbReference type="InterPro" id="IPR011429">
    <property type="entry name" value="Cyt_c_Planctomycete-type"/>
</dbReference>
<name>A0A5C5XC36_9PLAN</name>
<sequence length="1028" mass="116675" precursor="true">MKLFMPVKLILLLMISALLCSRSESSAEEIRFSRDVLPILSDRCFHCHGPDESHREADLRLDLKEDAFADRGGYAVIVPHKISESELMTRITTDDETLLMPPQDSHRKPLTDAEVMILRKWIEGGAHWGKHWAYEKPIRPVIPDRAQHPIDYFVTTRLKKAGLSLSSPADKRTLLRRVCFDLTGLPPTSKQAQKFLSDTSADAYEQLVERLLASDHYGERMAMWWLDAARYSDTDGFQQDATRTNWPWRDWVIHEFNSNQPFNKFIREQFAGDLLPNASDEQILATSFHRQHMTNGEGGRDPEESRIDYVIDRVNTTGTVLLGLTLGCAQCHSHKFDPITQEDYYSLFAFFNNIDEDGSAGRKAKPYLEYSSPYVDRAVAEAEQLVEFRAKKVDSVKKRAEQEFAVWLDQLVQQTEKEYQGWTIIQPGRLESVAGTVLDHVGDGIVQTSGPLPRQDDYLVFVNHGHTRITGIRLEIFPHASHTSGKYTRGENGEFILTDIKLQVHQKGRSQLQDIQITNAIADAEPPTKGRRYGLIKDTLDDDPRNGWTTAGIEEIVPHTAVFELGDPLFLEQGEELVVVLLHRSTEGNANIGRFRVSVTDQPGQAVRSLEPMPLEKLALAEVNSSAEVNSELRSELFAQFLVDHIEFQVVNAALEQAKNQLLQVKKAAGKLNVMVLSEKAEKRETHILERGVWDNKGKIVSADVPSAIMSLSSENELSRLDLANWIVSPENPLTSRVISNHLWQLCFGAGLVRTPDDFGLQGEFPSHPDLLDWLALELVESDWNLKHLLKEIVTSQTYRQSSNVSKELYEMDPENRLLARATRFRLPSWMIRDAALLSSGLLNPAIGGPPVMPYQPEGVWKEMFMGRFVYESSQGPAQFRRTIYAFWRRSAAPTFLFDSAQRRVCEVGRRLTNTPLHALTLLNDQTQLEASRELAQCIMKDSVSVEHQVDQLFQRVLTRSPTAEEQAILIREFERTNVYYAKHPDDAKRLLNFGQPENQDDSQYVEQAALMVIASLIFNLDEAISHE</sequence>
<feature type="signal peptide" evidence="1">
    <location>
        <begin position="1"/>
        <end position="27"/>
    </location>
</feature>
<gene>
    <name evidence="5" type="ORF">Pan54_12840</name>
</gene>
<evidence type="ECO:0000259" key="2">
    <source>
        <dbReference type="Pfam" id="PF07583"/>
    </source>
</evidence>
<feature type="chain" id="PRO_5023082180" evidence="1">
    <location>
        <begin position="28"/>
        <end position="1028"/>
    </location>
</feature>
<evidence type="ECO:0000313" key="6">
    <source>
        <dbReference type="Proteomes" id="UP000316095"/>
    </source>
</evidence>
<organism evidence="5 6">
    <name type="scientific">Rubinisphaera italica</name>
    <dbReference type="NCBI Taxonomy" id="2527969"/>
    <lineage>
        <taxon>Bacteria</taxon>
        <taxon>Pseudomonadati</taxon>
        <taxon>Planctomycetota</taxon>
        <taxon>Planctomycetia</taxon>
        <taxon>Planctomycetales</taxon>
        <taxon>Planctomycetaceae</taxon>
        <taxon>Rubinisphaera</taxon>
    </lineage>
</organism>
<feature type="domain" description="DUF1553" evidence="3">
    <location>
        <begin position="720"/>
        <end position="970"/>
    </location>
</feature>
<feature type="domain" description="Cytochrome C Planctomycete-type" evidence="4">
    <location>
        <begin position="44"/>
        <end position="104"/>
    </location>
</feature>
<accession>A0A5C5XC36</accession>
<dbReference type="PANTHER" id="PTHR35889">
    <property type="entry name" value="CYCLOINULO-OLIGOSACCHARIDE FRUCTANOTRANSFERASE-RELATED"/>
    <property type="match status" value="1"/>
</dbReference>
<protein>
    <submittedName>
        <fullName evidence="5">Planctomycete cytochrome C</fullName>
    </submittedName>
</protein>
<dbReference type="InterPro" id="IPR011444">
    <property type="entry name" value="DUF1549"/>
</dbReference>
<evidence type="ECO:0000313" key="5">
    <source>
        <dbReference type="EMBL" id="TWT60570.1"/>
    </source>
</evidence>
<reference evidence="5 6" key="1">
    <citation type="submission" date="2019-02" db="EMBL/GenBank/DDBJ databases">
        <title>Deep-cultivation of Planctomycetes and their phenomic and genomic characterization uncovers novel biology.</title>
        <authorList>
            <person name="Wiegand S."/>
            <person name="Jogler M."/>
            <person name="Boedeker C."/>
            <person name="Pinto D."/>
            <person name="Vollmers J."/>
            <person name="Rivas-Marin E."/>
            <person name="Kohn T."/>
            <person name="Peeters S.H."/>
            <person name="Heuer A."/>
            <person name="Rast P."/>
            <person name="Oberbeckmann S."/>
            <person name="Bunk B."/>
            <person name="Jeske O."/>
            <person name="Meyerdierks A."/>
            <person name="Storesund J.E."/>
            <person name="Kallscheuer N."/>
            <person name="Luecker S."/>
            <person name="Lage O.M."/>
            <person name="Pohl T."/>
            <person name="Merkel B.J."/>
            <person name="Hornburger P."/>
            <person name="Mueller R.-W."/>
            <person name="Bruemmer F."/>
            <person name="Labrenz M."/>
            <person name="Spormann A.M."/>
            <person name="Op Den Camp H."/>
            <person name="Overmann J."/>
            <person name="Amann R."/>
            <person name="Jetten M.S.M."/>
            <person name="Mascher T."/>
            <person name="Medema M.H."/>
            <person name="Devos D.P."/>
            <person name="Kaster A.-K."/>
            <person name="Ovreas L."/>
            <person name="Rohde M."/>
            <person name="Galperin M.Y."/>
            <person name="Jogler C."/>
        </authorList>
    </citation>
    <scope>NUCLEOTIDE SEQUENCE [LARGE SCALE GENOMIC DNA]</scope>
    <source>
        <strain evidence="5 6">Pan54</strain>
    </source>
</reference>
<dbReference type="InterPro" id="IPR022655">
    <property type="entry name" value="DUF1553"/>
</dbReference>
<dbReference type="AlphaFoldDB" id="A0A5C5XC36"/>